<proteinExistence type="predicted"/>
<dbReference type="Proteomes" id="UP000241507">
    <property type="component" value="Chromosome"/>
</dbReference>
<feature type="transmembrane region" description="Helical" evidence="1">
    <location>
        <begin position="7"/>
        <end position="25"/>
    </location>
</feature>
<reference evidence="3" key="1">
    <citation type="submission" date="2018-03" db="EMBL/GenBank/DDBJ databases">
        <title>Gramella fulva sp. nov., isolated from a dry surface of tidal flat.</title>
        <authorList>
            <person name="Hwang S.H."/>
            <person name="Hwang W.M."/>
            <person name="Kang K."/>
            <person name="Ahn T.-Y."/>
        </authorList>
    </citation>
    <scope>NUCLEOTIDE SEQUENCE [LARGE SCALE GENOMIC DNA]</scope>
    <source>
        <strain evidence="3">SH35</strain>
    </source>
</reference>
<feature type="transmembrane region" description="Helical" evidence="1">
    <location>
        <begin position="37"/>
        <end position="55"/>
    </location>
</feature>
<evidence type="ECO:0000313" key="2">
    <source>
        <dbReference type="EMBL" id="AVR47280.1"/>
    </source>
</evidence>
<dbReference type="KEGG" id="grs:C7S20_01155"/>
<keyword evidence="1" id="KW-0472">Membrane</keyword>
<feature type="transmembrane region" description="Helical" evidence="1">
    <location>
        <begin position="67"/>
        <end position="88"/>
    </location>
</feature>
<accession>A0A2R3ZAM1</accession>
<dbReference type="EMBL" id="CP028136">
    <property type="protein sequence ID" value="AVR47280.1"/>
    <property type="molecule type" value="Genomic_DNA"/>
</dbReference>
<evidence type="ECO:0000313" key="3">
    <source>
        <dbReference type="Proteomes" id="UP000241507"/>
    </source>
</evidence>
<keyword evidence="1" id="KW-1133">Transmembrane helix</keyword>
<protein>
    <submittedName>
        <fullName evidence="2">Uncharacterized protein</fullName>
    </submittedName>
</protein>
<dbReference type="OrthoDB" id="9813621at2"/>
<dbReference type="RefSeq" id="WP_107014046.1">
    <property type="nucleotide sequence ID" value="NZ_CP028136.1"/>
</dbReference>
<sequence>MKNKRLFIVIAVTAILLAIPLIAMQFNTGVDWDLPDFIVMGILLFVTGMGIEFAWRKIGSAKKRFIALGVILIVFFLIWTELAVGIFGTPFAGN</sequence>
<evidence type="ECO:0000256" key="1">
    <source>
        <dbReference type="SAM" id="Phobius"/>
    </source>
</evidence>
<organism evidence="2 3">
    <name type="scientific">Christiangramia fulva</name>
    <dbReference type="NCBI Taxonomy" id="2126553"/>
    <lineage>
        <taxon>Bacteria</taxon>
        <taxon>Pseudomonadati</taxon>
        <taxon>Bacteroidota</taxon>
        <taxon>Flavobacteriia</taxon>
        <taxon>Flavobacteriales</taxon>
        <taxon>Flavobacteriaceae</taxon>
        <taxon>Christiangramia</taxon>
    </lineage>
</organism>
<keyword evidence="1" id="KW-0812">Transmembrane</keyword>
<dbReference type="AlphaFoldDB" id="A0A2R3ZAM1"/>
<name>A0A2R3ZAM1_9FLAO</name>
<keyword evidence="3" id="KW-1185">Reference proteome</keyword>
<gene>
    <name evidence="2" type="ORF">C7S20_01155</name>
</gene>